<dbReference type="InterPro" id="IPR050648">
    <property type="entry name" value="F-box_LRR-repeat"/>
</dbReference>
<name>A0AAV4D0Q0_9GAST</name>
<feature type="compositionally biased region" description="Low complexity" evidence="2">
    <location>
        <begin position="82"/>
        <end position="98"/>
    </location>
</feature>
<comment type="caution">
    <text evidence="4">The sequence shown here is derived from an EMBL/GenBank/DDBJ whole genome shotgun (WGS) entry which is preliminary data.</text>
</comment>
<evidence type="ECO:0000313" key="4">
    <source>
        <dbReference type="EMBL" id="GFO37757.1"/>
    </source>
</evidence>
<proteinExistence type="predicted"/>
<keyword evidence="1" id="KW-0833">Ubl conjugation pathway</keyword>
<evidence type="ECO:0000313" key="5">
    <source>
        <dbReference type="Proteomes" id="UP000735302"/>
    </source>
</evidence>
<dbReference type="SMART" id="SM00367">
    <property type="entry name" value="LRR_CC"/>
    <property type="match status" value="3"/>
</dbReference>
<protein>
    <submittedName>
        <fullName evidence="4">Lysine-specific demethylase 2b</fullName>
    </submittedName>
</protein>
<dbReference type="GO" id="GO:0005737">
    <property type="term" value="C:cytoplasm"/>
    <property type="evidence" value="ECO:0007669"/>
    <property type="project" value="TreeGrafter"/>
</dbReference>
<evidence type="ECO:0000259" key="3">
    <source>
        <dbReference type="PROSITE" id="PS50181"/>
    </source>
</evidence>
<dbReference type="PANTHER" id="PTHR13382">
    <property type="entry name" value="MITOCHONDRIAL ATP SYNTHASE COUPLING FACTOR B"/>
    <property type="match status" value="1"/>
</dbReference>
<dbReference type="PANTHER" id="PTHR13382:SF67">
    <property type="entry name" value="SCF E3 UBIQUITIN LIGASE COMPLEX F-BOX PROTEIN POF2"/>
    <property type="match status" value="1"/>
</dbReference>
<gene>
    <name evidence="4" type="ORF">PoB_006426200</name>
</gene>
<keyword evidence="5" id="KW-1185">Reference proteome</keyword>
<dbReference type="InterPro" id="IPR032675">
    <property type="entry name" value="LRR_dom_sf"/>
</dbReference>
<accession>A0AAV4D0Q0</accession>
<dbReference type="PROSITE" id="PS50181">
    <property type="entry name" value="FBOX"/>
    <property type="match status" value="1"/>
</dbReference>
<feature type="domain" description="F-box" evidence="3">
    <location>
        <begin position="209"/>
        <end position="255"/>
    </location>
</feature>
<dbReference type="EMBL" id="BLXT01007302">
    <property type="protein sequence ID" value="GFO37757.1"/>
    <property type="molecule type" value="Genomic_DNA"/>
</dbReference>
<dbReference type="InterPro" id="IPR057207">
    <property type="entry name" value="FBXL15_LRR"/>
</dbReference>
<dbReference type="InterPro" id="IPR006553">
    <property type="entry name" value="Leu-rich_rpt_Cys-con_subtyp"/>
</dbReference>
<dbReference type="AlphaFoldDB" id="A0AAV4D0Q0"/>
<dbReference type="Gene3D" id="3.80.10.10">
    <property type="entry name" value="Ribonuclease Inhibitor"/>
    <property type="match status" value="1"/>
</dbReference>
<dbReference type="Pfam" id="PF12937">
    <property type="entry name" value="F-box-like"/>
    <property type="match status" value="1"/>
</dbReference>
<feature type="compositionally biased region" description="Low complexity" evidence="2">
    <location>
        <begin position="108"/>
        <end position="126"/>
    </location>
</feature>
<feature type="region of interest" description="Disordered" evidence="2">
    <location>
        <begin position="78"/>
        <end position="178"/>
    </location>
</feature>
<sequence length="481" mass="52463">MEMCESGGLDLDMAPAKAGFHLISEHHQLYEHTTVDGGLVKWGNLHHKFHGMDGRRSPYGGSPIHAYHPQVSSPFAALSGAPISSPSPVMSSPPSSSSFLHNSAPTGSVPQPLSVPLSSSTPSSNSAGAVAGGHLQSCHDGSSFFPTRVKKEDDPGRNEGSGDGGDRPPGPSPERLRWGTDYAPKVPIKNYVVRPAPPLNIPEFVPLANGSPHPLPRQLWSAVFRWLPQSDLARLSSVCRTFDCWVLDPVLWPSLDLSRHSLQPVHLRGIVLRQPRTLKLASAVVSYTQLSWLVARLPGLRHLDLSNLSWASIGALCSADCPLLRSLDLSWATGIRDLCFRELASPPVNLKPGQRNISRLSRLERLSLTGTDINDQSLKTISLHLPRLTALDLTCCMRVTDRGIRALVQMSSAGPCRLRELRLVKCVQLTERCLEALASCQDLTYLALTDNPAISQEACVRFSRNYKHRTLRAHAHGIISV</sequence>
<evidence type="ECO:0000256" key="1">
    <source>
        <dbReference type="ARBA" id="ARBA00022786"/>
    </source>
</evidence>
<evidence type="ECO:0000256" key="2">
    <source>
        <dbReference type="SAM" id="MobiDB-lite"/>
    </source>
</evidence>
<dbReference type="InterPro" id="IPR001810">
    <property type="entry name" value="F-box_dom"/>
</dbReference>
<dbReference type="Pfam" id="PF25372">
    <property type="entry name" value="DUF7885"/>
    <property type="match status" value="1"/>
</dbReference>
<dbReference type="Proteomes" id="UP000735302">
    <property type="component" value="Unassembled WGS sequence"/>
</dbReference>
<dbReference type="SUPFAM" id="SSF52047">
    <property type="entry name" value="RNI-like"/>
    <property type="match status" value="1"/>
</dbReference>
<reference evidence="4 5" key="1">
    <citation type="journal article" date="2021" name="Elife">
        <title>Chloroplast acquisition without the gene transfer in kleptoplastic sea slugs, Plakobranchus ocellatus.</title>
        <authorList>
            <person name="Maeda T."/>
            <person name="Takahashi S."/>
            <person name="Yoshida T."/>
            <person name="Shimamura S."/>
            <person name="Takaki Y."/>
            <person name="Nagai Y."/>
            <person name="Toyoda A."/>
            <person name="Suzuki Y."/>
            <person name="Arimoto A."/>
            <person name="Ishii H."/>
            <person name="Satoh N."/>
            <person name="Nishiyama T."/>
            <person name="Hasebe M."/>
            <person name="Maruyama T."/>
            <person name="Minagawa J."/>
            <person name="Obokata J."/>
            <person name="Shigenobu S."/>
        </authorList>
    </citation>
    <scope>NUCLEOTIDE SEQUENCE [LARGE SCALE GENOMIC DNA]</scope>
</reference>
<organism evidence="4 5">
    <name type="scientific">Plakobranchus ocellatus</name>
    <dbReference type="NCBI Taxonomy" id="259542"/>
    <lineage>
        <taxon>Eukaryota</taxon>
        <taxon>Metazoa</taxon>
        <taxon>Spiralia</taxon>
        <taxon>Lophotrochozoa</taxon>
        <taxon>Mollusca</taxon>
        <taxon>Gastropoda</taxon>
        <taxon>Heterobranchia</taxon>
        <taxon>Euthyneura</taxon>
        <taxon>Panpulmonata</taxon>
        <taxon>Sacoglossa</taxon>
        <taxon>Placobranchoidea</taxon>
        <taxon>Plakobranchidae</taxon>
        <taxon>Plakobranchus</taxon>
    </lineage>
</organism>